<feature type="region of interest" description="Disordered" evidence="3">
    <location>
        <begin position="166"/>
        <end position="193"/>
    </location>
</feature>
<proteinExistence type="inferred from homology"/>
<dbReference type="RefSeq" id="WP_258400471.1">
    <property type="nucleotide sequence ID" value="NZ_PYAG01000012.1"/>
</dbReference>
<accession>A0A328NQQ7</accession>
<dbReference type="EMBL" id="PYAG01000012">
    <property type="protein sequence ID" value="RAO34203.1"/>
    <property type="molecule type" value="Genomic_DNA"/>
</dbReference>
<dbReference type="InterPro" id="IPR044666">
    <property type="entry name" value="Cyclophilin_A-like"/>
</dbReference>
<protein>
    <recommendedName>
        <fullName evidence="2">Peptidyl-prolyl cis-trans isomerase</fullName>
        <shortName evidence="2">PPIase</shortName>
        <ecNumber evidence="2">5.2.1.8</ecNumber>
    </recommendedName>
</protein>
<dbReference type="PROSITE" id="PS50072">
    <property type="entry name" value="CSA_PPIASE_2"/>
    <property type="match status" value="1"/>
</dbReference>
<dbReference type="PRINTS" id="PR00153">
    <property type="entry name" value="CSAPPISMRASE"/>
</dbReference>
<feature type="region of interest" description="Disordered" evidence="3">
    <location>
        <begin position="70"/>
        <end position="103"/>
    </location>
</feature>
<dbReference type="EC" id="5.2.1.8" evidence="2"/>
<gene>
    <name evidence="5" type="ORF">PSN13_03070</name>
</gene>
<sequence length="283" mass="29573">MSSELEPRPAVAAPRRPVRALTRLAGVTVLAGALVVGASATALAAPGPSAEAERVSAAPLTAVDTAVRPPRTTHGPCAYTETPDEPAARPVPLPPDPRRTPARGSVRVTLATNHGPIGLTLDRAAAPCTVQSFLHLVSKRFYDRTPCHRLTAYPTLSVLQCGDPSGTGEGGPGYRYRDELPTDLPPAPTDPTGERRVYARGVLAMANAGPDTNGSQFFLVYANSALRPNYTIFGEVDGAGLATLDRIAAGGVAPTAEDPAPVDGAPALPVTIRKAVRWHHHHH</sequence>
<dbReference type="PANTHER" id="PTHR45625">
    <property type="entry name" value="PEPTIDYL-PROLYL CIS-TRANS ISOMERASE-RELATED"/>
    <property type="match status" value="1"/>
</dbReference>
<evidence type="ECO:0000256" key="1">
    <source>
        <dbReference type="ARBA" id="ARBA00002388"/>
    </source>
</evidence>
<feature type="domain" description="PPIase cyclophilin-type" evidence="4">
    <location>
        <begin position="112"/>
        <end position="277"/>
    </location>
</feature>
<comment type="catalytic activity">
    <reaction evidence="2">
        <text>[protein]-peptidylproline (omega=180) = [protein]-peptidylproline (omega=0)</text>
        <dbReference type="Rhea" id="RHEA:16237"/>
        <dbReference type="Rhea" id="RHEA-COMP:10747"/>
        <dbReference type="Rhea" id="RHEA-COMP:10748"/>
        <dbReference type="ChEBI" id="CHEBI:83833"/>
        <dbReference type="ChEBI" id="CHEBI:83834"/>
        <dbReference type="EC" id="5.2.1.8"/>
    </reaction>
</comment>
<evidence type="ECO:0000313" key="5">
    <source>
        <dbReference type="EMBL" id="RAO34203.1"/>
    </source>
</evidence>
<evidence type="ECO:0000259" key="4">
    <source>
        <dbReference type="PROSITE" id="PS50072"/>
    </source>
</evidence>
<comment type="caution">
    <text evidence="5">The sequence shown here is derived from an EMBL/GenBank/DDBJ whole genome shotgun (WGS) entry which is preliminary data.</text>
</comment>
<dbReference type="AlphaFoldDB" id="A0A328NQQ7"/>
<dbReference type="Pfam" id="PF00160">
    <property type="entry name" value="Pro_isomerase"/>
    <property type="match status" value="1"/>
</dbReference>
<keyword evidence="2 5" id="KW-0413">Isomerase</keyword>
<evidence type="ECO:0000256" key="2">
    <source>
        <dbReference type="RuleBase" id="RU363019"/>
    </source>
</evidence>
<comment type="function">
    <text evidence="1 2">PPIases accelerate the folding of proteins. It catalyzes the cis-trans isomerization of proline imidic peptide bonds in oligopeptides.</text>
</comment>
<dbReference type="Proteomes" id="UP000249419">
    <property type="component" value="Unassembled WGS sequence"/>
</dbReference>
<dbReference type="CDD" id="cd00317">
    <property type="entry name" value="cyclophilin"/>
    <property type="match status" value="1"/>
</dbReference>
<dbReference type="InterPro" id="IPR002130">
    <property type="entry name" value="Cyclophilin-type_PPIase_dom"/>
</dbReference>
<dbReference type="GO" id="GO:0003755">
    <property type="term" value="F:peptidyl-prolyl cis-trans isomerase activity"/>
    <property type="evidence" value="ECO:0007669"/>
    <property type="project" value="UniProtKB-UniRule"/>
</dbReference>
<comment type="similarity">
    <text evidence="2">Belongs to the cyclophilin-type PPIase family.</text>
</comment>
<dbReference type="Gene3D" id="2.40.100.10">
    <property type="entry name" value="Cyclophilin-like"/>
    <property type="match status" value="1"/>
</dbReference>
<organism evidence="5 6">
    <name type="scientific">Micromonospora saelicesensis</name>
    <dbReference type="NCBI Taxonomy" id="285676"/>
    <lineage>
        <taxon>Bacteria</taxon>
        <taxon>Bacillati</taxon>
        <taxon>Actinomycetota</taxon>
        <taxon>Actinomycetes</taxon>
        <taxon>Micromonosporales</taxon>
        <taxon>Micromonosporaceae</taxon>
        <taxon>Micromonospora</taxon>
    </lineage>
</organism>
<name>A0A328NQQ7_9ACTN</name>
<dbReference type="SUPFAM" id="SSF50891">
    <property type="entry name" value="Cyclophilin-like"/>
    <property type="match status" value="1"/>
</dbReference>
<evidence type="ECO:0000313" key="6">
    <source>
        <dbReference type="Proteomes" id="UP000249419"/>
    </source>
</evidence>
<keyword evidence="2" id="KW-0697">Rotamase</keyword>
<evidence type="ECO:0000256" key="3">
    <source>
        <dbReference type="SAM" id="MobiDB-lite"/>
    </source>
</evidence>
<dbReference type="InterPro" id="IPR029000">
    <property type="entry name" value="Cyclophilin-like_dom_sf"/>
</dbReference>
<dbReference type="PANTHER" id="PTHR45625:SF3">
    <property type="entry name" value="PEPTIDYL-PROLYL CIS-TRANS ISOMERASE B-RELATED"/>
    <property type="match status" value="1"/>
</dbReference>
<reference evidence="5 6" key="1">
    <citation type="submission" date="2018-03" db="EMBL/GenBank/DDBJ databases">
        <title>Defining the species Micromonospora saelicesensis and Micromonospora noduli under the framework of genomics.</title>
        <authorList>
            <person name="Riesco R."/>
            <person name="Trujillo M.E."/>
        </authorList>
    </citation>
    <scope>NUCLEOTIDE SEQUENCE [LARGE SCALE GENOMIC DNA]</scope>
    <source>
        <strain evidence="5 6">PSN13</strain>
    </source>
</reference>